<dbReference type="EMBL" id="JAAGMP010001046">
    <property type="protein sequence ID" value="NEC21179.1"/>
    <property type="molecule type" value="Genomic_DNA"/>
</dbReference>
<gene>
    <name evidence="1" type="ORF">G3I50_23470</name>
</gene>
<dbReference type="Proteomes" id="UP000469670">
    <property type="component" value="Unassembled WGS sequence"/>
</dbReference>
<name>A0A7K3S1C4_9ACTN</name>
<dbReference type="AlphaFoldDB" id="A0A7K3S1C4"/>
<organism evidence="1 2">
    <name type="scientific">Streptomyces parvus</name>
    <dbReference type="NCBI Taxonomy" id="66428"/>
    <lineage>
        <taxon>Bacteria</taxon>
        <taxon>Bacillati</taxon>
        <taxon>Actinomycetota</taxon>
        <taxon>Actinomycetes</taxon>
        <taxon>Kitasatosporales</taxon>
        <taxon>Streptomycetaceae</taxon>
        <taxon>Streptomyces</taxon>
    </lineage>
</organism>
<comment type="caution">
    <text evidence="1">The sequence shown here is derived from an EMBL/GenBank/DDBJ whole genome shotgun (WGS) entry which is preliminary data.</text>
</comment>
<protein>
    <submittedName>
        <fullName evidence="1">Phage tail family protein</fullName>
    </submittedName>
</protein>
<accession>A0A7K3S1C4</accession>
<evidence type="ECO:0000313" key="1">
    <source>
        <dbReference type="EMBL" id="NEC21179.1"/>
    </source>
</evidence>
<proteinExistence type="predicted"/>
<reference evidence="1 2" key="1">
    <citation type="submission" date="2020-01" db="EMBL/GenBank/DDBJ databases">
        <title>Insect and environment-associated Actinomycetes.</title>
        <authorList>
            <person name="Currrie C."/>
            <person name="Chevrette M."/>
            <person name="Carlson C."/>
            <person name="Stubbendieck R."/>
            <person name="Wendt-Pienkowski E."/>
        </authorList>
    </citation>
    <scope>NUCLEOTIDE SEQUENCE [LARGE SCALE GENOMIC DNA]</scope>
    <source>
        <strain evidence="1 2">SID7590</strain>
    </source>
</reference>
<sequence>MPVPARAITVDSSASRVVYPVPERWQRTYVSIRGRNGEGEEIPLTGLRGGAWPALMLQPGATGLDLPPYSVHMDESPNLDGAMVRGARASARQVLLPIFVYGIDRKTLRQFKAKLAGALNPRLGYSVLTFIEQGGEPRRLKCYYVGGMEGSEAADASGFTWISYGIQLTAADPYFYGDTETAASWSFGTDQPFLGNSFLPITLAKGTASKGSLTIENPGDIEAWPVWEITGPLKRFKFTGPGGTSFGIPNQPSSIDALPEGRTLTVDSRPGYKTVSDNTGKIYFPMLSANPSLWSVPPGTSTAKADLLAGSGTPTVKMTLYPRYLTY</sequence>
<dbReference type="RefSeq" id="WP_164205168.1">
    <property type="nucleotide sequence ID" value="NZ_JAAGMP010001046.1"/>
</dbReference>
<evidence type="ECO:0000313" key="2">
    <source>
        <dbReference type="Proteomes" id="UP000469670"/>
    </source>
</evidence>